<dbReference type="InterPro" id="IPR007556">
    <property type="entry name" value="DUF483"/>
</dbReference>
<organism evidence="1 2">
    <name type="scientific">Methanocaldococcus lauensis</name>
    <dbReference type="NCBI Taxonomy" id="2546128"/>
    <lineage>
        <taxon>Archaea</taxon>
        <taxon>Methanobacteriati</taxon>
        <taxon>Methanobacteriota</taxon>
        <taxon>Methanomada group</taxon>
        <taxon>Methanococci</taxon>
        <taxon>Methanococcales</taxon>
        <taxon>Methanocaldococcaceae</taxon>
        <taxon>Methanocaldococcus</taxon>
    </lineage>
</organism>
<evidence type="ECO:0008006" key="3">
    <source>
        <dbReference type="Google" id="ProtNLM"/>
    </source>
</evidence>
<dbReference type="AlphaFoldDB" id="A0A8D6PS18"/>
<proteinExistence type="predicted"/>
<sequence>MENMLKKLLYKIEKLRNGELEDFEILKKHIQSLDEFQYKNIIDRLKFQIEIVEKYKPKVRPAIDPIVSTELGIYRRLDDYEIGKLLEYPECCIKSFVENVRISIDNEHLKEVDEIREELKNKGVYAIVLPSGFIPCSLKCEEAIKRGFIGYLNREEFEKILKLEEELKKKIVHWHFGYSEFYEKIIL</sequence>
<dbReference type="Pfam" id="PF04467">
    <property type="entry name" value="DUF483"/>
    <property type="match status" value="1"/>
</dbReference>
<name>A0A8D6PS18_9EURY</name>
<dbReference type="EMBL" id="LR792632">
    <property type="protein sequence ID" value="CAB3288958.1"/>
    <property type="molecule type" value="Genomic_DNA"/>
</dbReference>
<evidence type="ECO:0000313" key="1">
    <source>
        <dbReference type="EMBL" id="CAB3288958.1"/>
    </source>
</evidence>
<gene>
    <name evidence="1" type="ORF">MLAUSG7_0984</name>
</gene>
<dbReference type="KEGG" id="mesg:MLAUSG7_0984"/>
<keyword evidence="2" id="KW-1185">Reference proteome</keyword>
<evidence type="ECO:0000313" key="2">
    <source>
        <dbReference type="Proteomes" id="UP000679213"/>
    </source>
</evidence>
<dbReference type="Proteomes" id="UP000679213">
    <property type="component" value="Chromosome I"/>
</dbReference>
<protein>
    <recommendedName>
        <fullName evidence="3">DUF483 domain-containing protein</fullName>
    </recommendedName>
</protein>
<reference evidence="1 2" key="1">
    <citation type="submission" date="2020-04" db="EMBL/GenBank/DDBJ databases">
        <authorList>
            <consortium name="Genoscope - CEA"/>
            <person name="William W."/>
        </authorList>
    </citation>
    <scope>NUCLEOTIDE SEQUENCE [LARGE SCALE GENOMIC DNA]</scope>
    <source>
        <strain evidence="1 2">SG7</strain>
    </source>
</reference>
<accession>A0A8D6PS18</accession>